<feature type="region of interest" description="Disordered" evidence="1">
    <location>
        <begin position="1"/>
        <end position="35"/>
    </location>
</feature>
<organism evidence="2 3">
    <name type="scientific">Rubroshorea leprosula</name>
    <dbReference type="NCBI Taxonomy" id="152421"/>
    <lineage>
        <taxon>Eukaryota</taxon>
        <taxon>Viridiplantae</taxon>
        <taxon>Streptophyta</taxon>
        <taxon>Embryophyta</taxon>
        <taxon>Tracheophyta</taxon>
        <taxon>Spermatophyta</taxon>
        <taxon>Magnoliopsida</taxon>
        <taxon>eudicotyledons</taxon>
        <taxon>Gunneridae</taxon>
        <taxon>Pentapetalae</taxon>
        <taxon>rosids</taxon>
        <taxon>malvids</taxon>
        <taxon>Malvales</taxon>
        <taxon>Dipterocarpaceae</taxon>
        <taxon>Rubroshorea</taxon>
    </lineage>
</organism>
<feature type="compositionally biased region" description="Basic and acidic residues" evidence="1">
    <location>
        <begin position="10"/>
        <end position="19"/>
    </location>
</feature>
<sequence>MKLECLVNQEENRVPHPHDSANNSVDTESLLLSEG</sequence>
<evidence type="ECO:0000256" key="1">
    <source>
        <dbReference type="SAM" id="MobiDB-lite"/>
    </source>
</evidence>
<protein>
    <submittedName>
        <fullName evidence="2">Uncharacterized protein</fullName>
    </submittedName>
</protein>
<dbReference type="Proteomes" id="UP001054252">
    <property type="component" value="Unassembled WGS sequence"/>
</dbReference>
<keyword evidence="3" id="KW-1185">Reference proteome</keyword>
<proteinExistence type="predicted"/>
<gene>
    <name evidence="2" type="ORF">SLEP1_g53388</name>
</gene>
<evidence type="ECO:0000313" key="2">
    <source>
        <dbReference type="EMBL" id="GKV46402.1"/>
    </source>
</evidence>
<dbReference type="AlphaFoldDB" id="A0AAV5MCT3"/>
<accession>A0AAV5MCT3</accession>
<dbReference type="EMBL" id="BPVZ01000207">
    <property type="protein sequence ID" value="GKV46402.1"/>
    <property type="molecule type" value="Genomic_DNA"/>
</dbReference>
<comment type="caution">
    <text evidence="2">The sequence shown here is derived from an EMBL/GenBank/DDBJ whole genome shotgun (WGS) entry which is preliminary data.</text>
</comment>
<name>A0AAV5MCT3_9ROSI</name>
<evidence type="ECO:0000313" key="3">
    <source>
        <dbReference type="Proteomes" id="UP001054252"/>
    </source>
</evidence>
<reference evidence="2 3" key="1">
    <citation type="journal article" date="2021" name="Commun. Biol.">
        <title>The genome of Shorea leprosula (Dipterocarpaceae) highlights the ecological relevance of drought in aseasonal tropical rainforests.</title>
        <authorList>
            <person name="Ng K.K.S."/>
            <person name="Kobayashi M.J."/>
            <person name="Fawcett J.A."/>
            <person name="Hatakeyama M."/>
            <person name="Paape T."/>
            <person name="Ng C.H."/>
            <person name="Ang C.C."/>
            <person name="Tnah L.H."/>
            <person name="Lee C.T."/>
            <person name="Nishiyama T."/>
            <person name="Sese J."/>
            <person name="O'Brien M.J."/>
            <person name="Copetti D."/>
            <person name="Mohd Noor M.I."/>
            <person name="Ong R.C."/>
            <person name="Putra M."/>
            <person name="Sireger I.Z."/>
            <person name="Indrioko S."/>
            <person name="Kosugi Y."/>
            <person name="Izuno A."/>
            <person name="Isagi Y."/>
            <person name="Lee S.L."/>
            <person name="Shimizu K.K."/>
        </authorList>
    </citation>
    <scope>NUCLEOTIDE SEQUENCE [LARGE SCALE GENOMIC DNA]</scope>
    <source>
        <strain evidence="2">214</strain>
    </source>
</reference>